<dbReference type="InterPro" id="IPR002925">
    <property type="entry name" value="Dienelactn_hydro"/>
</dbReference>
<name>A0A2U3K3P5_9BACT</name>
<dbReference type="GO" id="GO:0016787">
    <property type="term" value="F:hydrolase activity"/>
    <property type="evidence" value="ECO:0007669"/>
    <property type="project" value="UniProtKB-KW"/>
</dbReference>
<organism evidence="3 4">
    <name type="scientific">Candidatus Sulfotelmatobacter kueseliae</name>
    <dbReference type="NCBI Taxonomy" id="2042962"/>
    <lineage>
        <taxon>Bacteria</taxon>
        <taxon>Pseudomonadati</taxon>
        <taxon>Acidobacteriota</taxon>
        <taxon>Terriglobia</taxon>
        <taxon>Terriglobales</taxon>
        <taxon>Candidatus Korobacteraceae</taxon>
        <taxon>Candidatus Sulfotelmatobacter</taxon>
    </lineage>
</organism>
<dbReference type="Pfam" id="PF01738">
    <property type="entry name" value="DLH"/>
    <property type="match status" value="1"/>
</dbReference>
<evidence type="ECO:0000256" key="1">
    <source>
        <dbReference type="ARBA" id="ARBA00022729"/>
    </source>
</evidence>
<evidence type="ECO:0000313" key="4">
    <source>
        <dbReference type="Proteomes" id="UP000238701"/>
    </source>
</evidence>
<accession>A0A2U3K3P5</accession>
<dbReference type="SUPFAM" id="SSF53474">
    <property type="entry name" value="alpha/beta-Hydrolases"/>
    <property type="match status" value="1"/>
</dbReference>
<dbReference type="PANTHER" id="PTHR43037:SF1">
    <property type="entry name" value="BLL1128 PROTEIN"/>
    <property type="match status" value="1"/>
</dbReference>
<proteinExistence type="predicted"/>
<evidence type="ECO:0000313" key="3">
    <source>
        <dbReference type="EMBL" id="SPF34207.1"/>
    </source>
</evidence>
<keyword evidence="1" id="KW-0732">Signal</keyword>
<evidence type="ECO:0000259" key="2">
    <source>
        <dbReference type="Pfam" id="PF01738"/>
    </source>
</evidence>
<protein>
    <submittedName>
        <fullName evidence="3">Dienelactone hydrolase</fullName>
    </submittedName>
</protein>
<sequence length="256" mass="28501">MVVLLSLSAATAFARKHETGFLDRTVSLNGESYRYQVYVPRDFDSKKKWPVILFLHGAGERNDDGLQQTDVGIGHAIRVNAPRFPFIVVMPQCRKDRRWIHADMQAQAMAALEQSIKEFHGDRDRLYLTGLSMGGYGTWDMTAKYPGKFAAYVPICGGIYGPVKVPDARVGLAADPSVADPYAETAKRIGATPIWIFHGAADDTVPVEESRKMAQALEVAKANFHYTEYPGVGHNAWDKAYAEPELIPWLLAQHLH</sequence>
<dbReference type="AlphaFoldDB" id="A0A2U3K3P5"/>
<dbReference type="InterPro" id="IPR050955">
    <property type="entry name" value="Plant_Biomass_Hydrol_Est"/>
</dbReference>
<reference evidence="4" key="1">
    <citation type="submission" date="2018-02" db="EMBL/GenBank/DDBJ databases">
        <authorList>
            <person name="Hausmann B."/>
        </authorList>
    </citation>
    <scope>NUCLEOTIDE SEQUENCE [LARGE SCALE GENOMIC DNA]</scope>
    <source>
        <strain evidence="4">Peat soil MAG SbA1</strain>
    </source>
</reference>
<keyword evidence="3" id="KW-0378">Hydrolase</keyword>
<dbReference type="Gene3D" id="3.40.50.1820">
    <property type="entry name" value="alpha/beta hydrolase"/>
    <property type="match status" value="1"/>
</dbReference>
<dbReference type="EMBL" id="OMOD01000025">
    <property type="protein sequence ID" value="SPF34207.1"/>
    <property type="molecule type" value="Genomic_DNA"/>
</dbReference>
<dbReference type="Proteomes" id="UP000238701">
    <property type="component" value="Unassembled WGS sequence"/>
</dbReference>
<dbReference type="InterPro" id="IPR029058">
    <property type="entry name" value="AB_hydrolase_fold"/>
</dbReference>
<gene>
    <name evidence="3" type="ORF">SBA1_1200015</name>
</gene>
<dbReference type="PANTHER" id="PTHR43037">
    <property type="entry name" value="UNNAMED PRODUCT-RELATED"/>
    <property type="match status" value="1"/>
</dbReference>
<feature type="domain" description="Dienelactone hydrolase" evidence="2">
    <location>
        <begin position="110"/>
        <end position="234"/>
    </location>
</feature>